<evidence type="ECO:0000256" key="2">
    <source>
        <dbReference type="ARBA" id="ARBA00023008"/>
    </source>
</evidence>
<evidence type="ECO:0000313" key="4">
    <source>
        <dbReference type="Proteomes" id="UP001589700"/>
    </source>
</evidence>
<keyword evidence="2" id="KW-0186">Copper</keyword>
<organism evidence="3 4">
    <name type="scientific">Dietzia aerolata</name>
    <dbReference type="NCBI Taxonomy" id="595984"/>
    <lineage>
        <taxon>Bacteria</taxon>
        <taxon>Bacillati</taxon>
        <taxon>Actinomycetota</taxon>
        <taxon>Actinomycetes</taxon>
        <taxon>Mycobacteriales</taxon>
        <taxon>Dietziaceae</taxon>
        <taxon>Dietzia</taxon>
    </lineage>
</organism>
<dbReference type="PANTHER" id="PTHR33677">
    <property type="entry name" value="TRANSCRIPTIONAL REPRESSOR FRMR-RELATED"/>
    <property type="match status" value="1"/>
</dbReference>
<dbReference type="InterPro" id="IPR038390">
    <property type="entry name" value="Metal_Tscrpt_repr_sf"/>
</dbReference>
<dbReference type="PANTHER" id="PTHR33677:SF3">
    <property type="entry name" value="COPPER-SENSING TRANSCRIPTIONAL REPRESSOR RICR"/>
    <property type="match status" value="1"/>
</dbReference>
<comment type="similarity">
    <text evidence="1">Belongs to the CsoR family.</text>
</comment>
<dbReference type="Pfam" id="PF02583">
    <property type="entry name" value="Trns_repr_metal"/>
    <property type="match status" value="1"/>
</dbReference>
<sequence>MTSTESDGDYHSHHGYIQDQDRYKARLKRIEGQVRGIHRMIEEEQYCIDILTQVSAVNSALRNVALGLLDDHMRHCVRDAVEEGDEAAEAKFTEVADAIARFAR</sequence>
<proteinExistence type="inferred from homology"/>
<dbReference type="InterPro" id="IPR003735">
    <property type="entry name" value="Metal_Tscrpt_repr"/>
</dbReference>
<evidence type="ECO:0000313" key="3">
    <source>
        <dbReference type="EMBL" id="MFB9260601.1"/>
    </source>
</evidence>
<dbReference type="EMBL" id="JBHMDY010000006">
    <property type="protein sequence ID" value="MFB9260601.1"/>
    <property type="molecule type" value="Genomic_DNA"/>
</dbReference>
<dbReference type="CDD" id="cd10148">
    <property type="entry name" value="CsoR-like_DUF156"/>
    <property type="match status" value="1"/>
</dbReference>
<reference evidence="3 4" key="1">
    <citation type="submission" date="2024-09" db="EMBL/GenBank/DDBJ databases">
        <authorList>
            <person name="Sun Q."/>
            <person name="Mori K."/>
        </authorList>
    </citation>
    <scope>NUCLEOTIDE SEQUENCE [LARGE SCALE GENOMIC DNA]</scope>
    <source>
        <strain evidence="3 4">CCM 7659</strain>
    </source>
</reference>
<dbReference type="Gene3D" id="1.20.58.1000">
    <property type="entry name" value="Metal-sensitive repressor, helix protomer"/>
    <property type="match status" value="1"/>
</dbReference>
<name>A0ABV5JS38_9ACTN</name>
<protein>
    <submittedName>
        <fullName evidence="3">Metal-sensitive transcriptional regulator</fullName>
    </submittedName>
</protein>
<comment type="caution">
    <text evidence="3">The sequence shown here is derived from an EMBL/GenBank/DDBJ whole genome shotgun (WGS) entry which is preliminary data.</text>
</comment>
<keyword evidence="4" id="KW-1185">Reference proteome</keyword>
<evidence type="ECO:0000256" key="1">
    <source>
        <dbReference type="ARBA" id="ARBA00005428"/>
    </source>
</evidence>
<dbReference type="RefSeq" id="WP_182631584.1">
    <property type="nucleotide sequence ID" value="NZ_JAALDM010000066.1"/>
</dbReference>
<gene>
    <name evidence="3" type="ORF">ACFFVD_12380</name>
</gene>
<accession>A0ABV5JS38</accession>
<dbReference type="Proteomes" id="UP001589700">
    <property type="component" value="Unassembled WGS sequence"/>
</dbReference>